<dbReference type="GO" id="GO:0003676">
    <property type="term" value="F:nucleic acid binding"/>
    <property type="evidence" value="ECO:0007669"/>
    <property type="project" value="InterPro"/>
</dbReference>
<dbReference type="EMBL" id="PFBJ01000004">
    <property type="protein sequence ID" value="PIT91326.1"/>
    <property type="molecule type" value="Genomic_DNA"/>
</dbReference>
<evidence type="ECO:0000313" key="3">
    <source>
        <dbReference type="Proteomes" id="UP000228809"/>
    </source>
</evidence>
<feature type="domain" description="YprB ribonuclease H-like" evidence="1">
    <location>
        <begin position="6"/>
        <end position="153"/>
    </location>
</feature>
<dbReference type="Proteomes" id="UP000228809">
    <property type="component" value="Unassembled WGS sequence"/>
</dbReference>
<dbReference type="Pfam" id="PF13482">
    <property type="entry name" value="RNase_H_2"/>
    <property type="match status" value="1"/>
</dbReference>
<reference evidence="3" key="1">
    <citation type="submission" date="2017-09" db="EMBL/GenBank/DDBJ databases">
        <title>Depth-based differentiation of microbial function through sediment-hosted aquifers and enrichment of novel symbionts in the deep terrestrial subsurface.</title>
        <authorList>
            <person name="Probst A.J."/>
            <person name="Ladd B."/>
            <person name="Jarett J.K."/>
            <person name="Geller-Mcgrath D.E."/>
            <person name="Sieber C.M.K."/>
            <person name="Emerson J.B."/>
            <person name="Anantharaman K."/>
            <person name="Thomas B.C."/>
            <person name="Malmstrom R."/>
            <person name="Stieglmeier M."/>
            <person name="Klingl A."/>
            <person name="Woyke T."/>
            <person name="Ryan C.M."/>
            <person name="Banfield J.F."/>
        </authorList>
    </citation>
    <scope>NUCLEOTIDE SEQUENCE [LARGE SCALE GENOMIC DNA]</scope>
</reference>
<comment type="caution">
    <text evidence="2">The sequence shown here is derived from an EMBL/GenBank/DDBJ whole genome shotgun (WGS) entry which is preliminary data.</text>
</comment>
<dbReference type="AlphaFoldDB" id="A0A2M6WEY2"/>
<gene>
    <name evidence="2" type="ORF">COU17_00845</name>
</gene>
<dbReference type="SUPFAM" id="SSF53098">
    <property type="entry name" value="Ribonuclease H-like"/>
    <property type="match status" value="1"/>
</dbReference>
<evidence type="ECO:0000259" key="1">
    <source>
        <dbReference type="Pfam" id="PF13482"/>
    </source>
</evidence>
<organism evidence="2 3">
    <name type="scientific">Candidatus Kaiserbacteria bacterium CG10_big_fil_rev_8_21_14_0_10_49_17</name>
    <dbReference type="NCBI Taxonomy" id="1974609"/>
    <lineage>
        <taxon>Bacteria</taxon>
        <taxon>Candidatus Kaiseribacteriota</taxon>
    </lineage>
</organism>
<dbReference type="InterPro" id="IPR038720">
    <property type="entry name" value="YprB_RNase_H-like_dom"/>
</dbReference>
<name>A0A2M6WEY2_9BACT</name>
<dbReference type="InterPro" id="IPR036397">
    <property type="entry name" value="RNaseH_sf"/>
</dbReference>
<accession>A0A2M6WEY2</accession>
<sequence length="191" mass="21846">MRTIVFDIETSNEFSDVGSFDPSALDISVVGVYDSKTDSYRAYLLDELPDLWPVLESADVLVGYNSDHFDVPLLNKYYTGDLTRIKSVDLLREIKNSLGRRLKLDSVAEATLGVNKSGHGLEALKWWRNGEVEKVKQYCLDDVRITKDLYEYALKHGHLKFKDWDKVQEIPLDTSHWETGGDSKMTHTLPF</sequence>
<protein>
    <recommendedName>
        <fullName evidence="1">YprB ribonuclease H-like domain-containing protein</fullName>
    </recommendedName>
</protein>
<dbReference type="InterPro" id="IPR012337">
    <property type="entry name" value="RNaseH-like_sf"/>
</dbReference>
<evidence type="ECO:0000313" key="2">
    <source>
        <dbReference type="EMBL" id="PIT91326.1"/>
    </source>
</evidence>
<dbReference type="Gene3D" id="3.30.420.10">
    <property type="entry name" value="Ribonuclease H-like superfamily/Ribonuclease H"/>
    <property type="match status" value="1"/>
</dbReference>
<proteinExistence type="predicted"/>